<reference evidence="2 3" key="1">
    <citation type="journal article" date="2023" name="PLoS ONE">
        <title>Cytospora paraplurivora sp. nov. isolated from orchards with fruit tree decline syndrome in Ontario, Canada.</title>
        <authorList>
            <person name="Ilyukhin E."/>
            <person name="Nguyen H.D.T."/>
            <person name="Castle A.J."/>
            <person name="Ellouze W."/>
        </authorList>
    </citation>
    <scope>NUCLEOTIDE SEQUENCE [LARGE SCALE GENOMIC DNA]</scope>
    <source>
        <strain evidence="2 3">FDS-564</strain>
    </source>
</reference>
<evidence type="ECO:0000313" key="2">
    <source>
        <dbReference type="EMBL" id="KAK7739683.1"/>
    </source>
</evidence>
<protein>
    <submittedName>
        <fullName evidence="2">Uncharacterized protein</fullName>
    </submittedName>
</protein>
<feature type="compositionally biased region" description="Low complexity" evidence="1">
    <location>
        <begin position="297"/>
        <end position="323"/>
    </location>
</feature>
<keyword evidence="3" id="KW-1185">Reference proteome</keyword>
<feature type="compositionally biased region" description="Polar residues" evidence="1">
    <location>
        <begin position="274"/>
        <end position="284"/>
    </location>
</feature>
<comment type="caution">
    <text evidence="2">The sequence shown here is derived from an EMBL/GenBank/DDBJ whole genome shotgun (WGS) entry which is preliminary data.</text>
</comment>
<dbReference type="EMBL" id="JAJSPL020000022">
    <property type="protein sequence ID" value="KAK7739683.1"/>
    <property type="molecule type" value="Genomic_DNA"/>
</dbReference>
<evidence type="ECO:0000256" key="1">
    <source>
        <dbReference type="SAM" id="MobiDB-lite"/>
    </source>
</evidence>
<proteinExistence type="predicted"/>
<evidence type="ECO:0000313" key="3">
    <source>
        <dbReference type="Proteomes" id="UP001320245"/>
    </source>
</evidence>
<accession>A0AAN9U7I4</accession>
<organism evidence="2 3">
    <name type="scientific">Cytospora paraplurivora</name>
    <dbReference type="NCBI Taxonomy" id="2898453"/>
    <lineage>
        <taxon>Eukaryota</taxon>
        <taxon>Fungi</taxon>
        <taxon>Dikarya</taxon>
        <taxon>Ascomycota</taxon>
        <taxon>Pezizomycotina</taxon>
        <taxon>Sordariomycetes</taxon>
        <taxon>Sordariomycetidae</taxon>
        <taxon>Diaporthales</taxon>
        <taxon>Cytosporaceae</taxon>
        <taxon>Cytospora</taxon>
    </lineage>
</organism>
<feature type="region of interest" description="Disordered" evidence="1">
    <location>
        <begin position="359"/>
        <end position="407"/>
    </location>
</feature>
<name>A0AAN9U7I4_9PEZI</name>
<feature type="compositionally biased region" description="Acidic residues" evidence="1">
    <location>
        <begin position="180"/>
        <end position="195"/>
    </location>
</feature>
<feature type="compositionally biased region" description="Polar residues" evidence="1">
    <location>
        <begin position="196"/>
        <end position="208"/>
    </location>
</feature>
<sequence>MAPTTRLRSRSSVDHIFDLVGDLDEDQLSNLLHELNSSTESNVPVHEGVEYFEEQRLARGPPKVLRPTPSFLNQPHEPADWPKQKPRAVSGSQWRQSMRVASPPYASIKRNQTEPISPPLTASPPLSPPLSPPKHLDGSCSPTGPRRSVTAPVSAMEKGNRVAIESVRLERPISPPRQLDEEDEELDDEDYDDETQSPSSDGFASFSFSLDGGLGPSPATPRRQMPKEEEAGVSPRQSPRQQQQQPQQQQQQQLPRQRPQEQQQQQHQHQRQPSDFSRLNTMHLSSLHLHSFRQEKGLAGAAAAEGLPRPRTSTGDASTTASALKPRAFRRISRPVFLSPANIPAPDVLAQRLSQCLFEDPEPSSSSSTGFSAAPARGEVSSGPESSLEAMLKEPVAPRSRGMFGRAEREVPSVGIFEVLSEG</sequence>
<feature type="compositionally biased region" description="Pro residues" evidence="1">
    <location>
        <begin position="116"/>
        <end position="132"/>
    </location>
</feature>
<dbReference type="Proteomes" id="UP001320245">
    <property type="component" value="Unassembled WGS sequence"/>
</dbReference>
<feature type="region of interest" description="Disordered" evidence="1">
    <location>
        <begin position="60"/>
        <end position="326"/>
    </location>
</feature>
<feature type="compositionally biased region" description="Low complexity" evidence="1">
    <location>
        <begin position="235"/>
        <end position="273"/>
    </location>
</feature>
<gene>
    <name evidence="2" type="ORF">SLS53_005650</name>
</gene>
<dbReference type="AlphaFoldDB" id="A0AAN9U7I4"/>